<gene>
    <name evidence="2" type="ORF">B0H16DRAFT_1705865</name>
</gene>
<protein>
    <submittedName>
        <fullName evidence="2">Uncharacterized protein</fullName>
    </submittedName>
</protein>
<evidence type="ECO:0000256" key="1">
    <source>
        <dbReference type="SAM" id="MobiDB-lite"/>
    </source>
</evidence>
<proteinExistence type="predicted"/>
<name>A0AAD7GNK9_9AGAR</name>
<keyword evidence="3" id="KW-1185">Reference proteome</keyword>
<reference evidence="2" key="1">
    <citation type="submission" date="2023-03" db="EMBL/GenBank/DDBJ databases">
        <title>Massive genome expansion in bonnet fungi (Mycena s.s.) driven by repeated elements and novel gene families across ecological guilds.</title>
        <authorList>
            <consortium name="Lawrence Berkeley National Laboratory"/>
            <person name="Harder C.B."/>
            <person name="Miyauchi S."/>
            <person name="Viragh M."/>
            <person name="Kuo A."/>
            <person name="Thoen E."/>
            <person name="Andreopoulos B."/>
            <person name="Lu D."/>
            <person name="Skrede I."/>
            <person name="Drula E."/>
            <person name="Henrissat B."/>
            <person name="Morin E."/>
            <person name="Kohler A."/>
            <person name="Barry K."/>
            <person name="LaButti K."/>
            <person name="Morin E."/>
            <person name="Salamov A."/>
            <person name="Lipzen A."/>
            <person name="Mereny Z."/>
            <person name="Hegedus B."/>
            <person name="Baldrian P."/>
            <person name="Stursova M."/>
            <person name="Weitz H."/>
            <person name="Taylor A."/>
            <person name="Grigoriev I.V."/>
            <person name="Nagy L.G."/>
            <person name="Martin F."/>
            <person name="Kauserud H."/>
        </authorList>
    </citation>
    <scope>NUCLEOTIDE SEQUENCE</scope>
    <source>
        <strain evidence="2">CBHHK182m</strain>
    </source>
</reference>
<organism evidence="2 3">
    <name type="scientific">Mycena metata</name>
    <dbReference type="NCBI Taxonomy" id="1033252"/>
    <lineage>
        <taxon>Eukaryota</taxon>
        <taxon>Fungi</taxon>
        <taxon>Dikarya</taxon>
        <taxon>Basidiomycota</taxon>
        <taxon>Agaricomycotina</taxon>
        <taxon>Agaricomycetes</taxon>
        <taxon>Agaricomycetidae</taxon>
        <taxon>Agaricales</taxon>
        <taxon>Marasmiineae</taxon>
        <taxon>Mycenaceae</taxon>
        <taxon>Mycena</taxon>
    </lineage>
</organism>
<evidence type="ECO:0000313" key="2">
    <source>
        <dbReference type="EMBL" id="KAJ7699401.1"/>
    </source>
</evidence>
<accession>A0AAD7GNK9</accession>
<dbReference type="Proteomes" id="UP001215598">
    <property type="component" value="Unassembled WGS sequence"/>
</dbReference>
<evidence type="ECO:0000313" key="3">
    <source>
        <dbReference type="Proteomes" id="UP001215598"/>
    </source>
</evidence>
<dbReference type="EMBL" id="JARKIB010000574">
    <property type="protein sequence ID" value="KAJ7699401.1"/>
    <property type="molecule type" value="Genomic_DNA"/>
</dbReference>
<dbReference type="AlphaFoldDB" id="A0AAD7GNK9"/>
<feature type="region of interest" description="Disordered" evidence="1">
    <location>
        <begin position="109"/>
        <end position="155"/>
    </location>
</feature>
<sequence length="276" mass="29682">MTWSSILLKPASFNAAKSMVSEMEIVPLGELQSPPGLSEMYVRVHETSISFDSDRVVGLGIKYIPESYIRVQQVDWTEARGRSADKVDSRLGGATIGYTIAKSMGNAEVMGRGTRASGGDSERDGESSDETAYGVRRGRGGEEKRGESGGVEEESARTLGMYGSTGFARSRGRCPTAAGCAGVNGARTGQQRHLRGRFCTLCESGEGEGAEDREKDGIKMRRIVTSGYTVCCVLLKCFSERKGARKEVQVGRLETIRAAVCPKHPLAFAGACEMTE</sequence>
<comment type="caution">
    <text evidence="2">The sequence shown here is derived from an EMBL/GenBank/DDBJ whole genome shotgun (WGS) entry which is preliminary data.</text>
</comment>